<dbReference type="HOGENOM" id="CLU_127764_0_0_1"/>
<dbReference type="GO" id="GO:0016020">
    <property type="term" value="C:membrane"/>
    <property type="evidence" value="ECO:0007669"/>
    <property type="project" value="UniProtKB-SubCell"/>
</dbReference>
<reference evidence="7" key="2">
    <citation type="submission" date="2010-07" db="EMBL/GenBank/DDBJ databases">
        <authorList>
            <consortium name="The Broad Institute Genome Sequencing Platform"/>
            <consortium name="Broad Institute Genome Sequencing Center for Infectious Disease"/>
            <person name="Ma L.-J."/>
            <person name="Dead R."/>
            <person name="Young S."/>
            <person name="Zeng Q."/>
            <person name="Koehrsen M."/>
            <person name="Alvarado L."/>
            <person name="Berlin A."/>
            <person name="Chapman S.B."/>
            <person name="Chen Z."/>
            <person name="Freedman E."/>
            <person name="Gellesch M."/>
            <person name="Goldberg J."/>
            <person name="Griggs A."/>
            <person name="Gujja S."/>
            <person name="Heilman E.R."/>
            <person name="Heiman D."/>
            <person name="Hepburn T."/>
            <person name="Howarth C."/>
            <person name="Jen D."/>
            <person name="Larson L."/>
            <person name="Mehta T."/>
            <person name="Neiman D."/>
            <person name="Pearson M."/>
            <person name="Roberts A."/>
            <person name="Saif S."/>
            <person name="Shea T."/>
            <person name="Shenoy N."/>
            <person name="Sisk P."/>
            <person name="Stolte C."/>
            <person name="Sykes S."/>
            <person name="Walk T."/>
            <person name="White J."/>
            <person name="Yandava C."/>
            <person name="Haas B."/>
            <person name="Nusbaum C."/>
            <person name="Birren B."/>
        </authorList>
    </citation>
    <scope>NUCLEOTIDE SEQUENCE</scope>
    <source>
        <strain evidence="7">R3-111a-1</strain>
    </source>
</reference>
<dbReference type="RefSeq" id="XP_009218359.1">
    <property type="nucleotide sequence ID" value="XM_009220095.1"/>
</dbReference>
<evidence type="ECO:0000256" key="6">
    <source>
        <dbReference type="SAM" id="Phobius"/>
    </source>
</evidence>
<keyword evidence="3 6" id="KW-0812">Transmembrane</keyword>
<name>J3NM19_GAET3</name>
<dbReference type="OrthoDB" id="440424at2759"/>
<evidence type="ECO:0000256" key="2">
    <source>
        <dbReference type="ARBA" id="ARBA00007262"/>
    </source>
</evidence>
<accession>J3NM19</accession>
<reference evidence="7" key="3">
    <citation type="submission" date="2010-09" db="EMBL/GenBank/DDBJ databases">
        <title>Annotation of Gaeumannomyces graminis var. tritici R3-111a-1.</title>
        <authorList>
            <consortium name="The Broad Institute Genome Sequencing Platform"/>
            <person name="Ma L.-J."/>
            <person name="Dead R."/>
            <person name="Young S.K."/>
            <person name="Zeng Q."/>
            <person name="Gargeya S."/>
            <person name="Fitzgerald M."/>
            <person name="Haas B."/>
            <person name="Abouelleil A."/>
            <person name="Alvarado L."/>
            <person name="Arachchi H.M."/>
            <person name="Berlin A."/>
            <person name="Brown A."/>
            <person name="Chapman S.B."/>
            <person name="Chen Z."/>
            <person name="Dunbar C."/>
            <person name="Freedman E."/>
            <person name="Gearin G."/>
            <person name="Gellesch M."/>
            <person name="Goldberg J."/>
            <person name="Griggs A."/>
            <person name="Gujja S."/>
            <person name="Heiman D."/>
            <person name="Howarth C."/>
            <person name="Larson L."/>
            <person name="Lui A."/>
            <person name="MacDonald P.J.P."/>
            <person name="Mehta T."/>
            <person name="Montmayeur A."/>
            <person name="Murphy C."/>
            <person name="Neiman D."/>
            <person name="Pearson M."/>
            <person name="Priest M."/>
            <person name="Roberts A."/>
            <person name="Saif S."/>
            <person name="Shea T."/>
            <person name="Shenoy N."/>
            <person name="Sisk P."/>
            <person name="Stolte C."/>
            <person name="Sykes S."/>
            <person name="Yandava C."/>
            <person name="Wortman J."/>
            <person name="Nusbaum C."/>
            <person name="Birren B."/>
        </authorList>
    </citation>
    <scope>NUCLEOTIDE SEQUENCE</scope>
    <source>
        <strain evidence="7">R3-111a-1</strain>
    </source>
</reference>
<feature type="transmembrane region" description="Helical" evidence="6">
    <location>
        <begin position="116"/>
        <end position="136"/>
    </location>
</feature>
<evidence type="ECO:0000256" key="4">
    <source>
        <dbReference type="ARBA" id="ARBA00022989"/>
    </source>
</evidence>
<dbReference type="eggNOG" id="ENOG502SGAS">
    <property type="taxonomic scope" value="Eukaryota"/>
</dbReference>
<comment type="similarity">
    <text evidence="2">Belongs to the IFI6/IFI27 family.</text>
</comment>
<reference evidence="8" key="5">
    <citation type="submission" date="2018-04" db="UniProtKB">
        <authorList>
            <consortium name="EnsemblFungi"/>
        </authorList>
    </citation>
    <scope>IDENTIFICATION</scope>
    <source>
        <strain evidence="8">R3-111a-1</strain>
    </source>
</reference>
<dbReference type="GeneID" id="20342781"/>
<proteinExistence type="inferred from homology"/>
<feature type="transmembrane region" description="Helical" evidence="6">
    <location>
        <begin position="82"/>
        <end position="104"/>
    </location>
</feature>
<reference evidence="9" key="1">
    <citation type="submission" date="2010-07" db="EMBL/GenBank/DDBJ databases">
        <title>The genome sequence of Gaeumannomyces graminis var. tritici strain R3-111a-1.</title>
        <authorList>
            <consortium name="The Broad Institute Genome Sequencing Platform"/>
            <person name="Ma L.-J."/>
            <person name="Dead R."/>
            <person name="Young S."/>
            <person name="Zeng Q."/>
            <person name="Koehrsen M."/>
            <person name="Alvarado L."/>
            <person name="Berlin A."/>
            <person name="Chapman S.B."/>
            <person name="Chen Z."/>
            <person name="Freedman E."/>
            <person name="Gellesch M."/>
            <person name="Goldberg J."/>
            <person name="Griggs A."/>
            <person name="Gujja S."/>
            <person name="Heilman E.R."/>
            <person name="Heiman D."/>
            <person name="Hepburn T."/>
            <person name="Howarth C."/>
            <person name="Jen D."/>
            <person name="Larson L."/>
            <person name="Mehta T."/>
            <person name="Neiman D."/>
            <person name="Pearson M."/>
            <person name="Roberts A."/>
            <person name="Saif S."/>
            <person name="Shea T."/>
            <person name="Shenoy N."/>
            <person name="Sisk P."/>
            <person name="Stolte C."/>
            <person name="Sykes S."/>
            <person name="Walk T."/>
            <person name="White J."/>
            <person name="Yandava C."/>
            <person name="Haas B."/>
            <person name="Nusbaum C."/>
            <person name="Birren B."/>
        </authorList>
    </citation>
    <scope>NUCLEOTIDE SEQUENCE [LARGE SCALE GENOMIC DNA]</scope>
    <source>
        <strain evidence="9">R3-111a-1</strain>
    </source>
</reference>
<dbReference type="VEuPathDB" id="FungiDB:GGTG_02323"/>
<dbReference type="EMBL" id="GL385395">
    <property type="protein sequence ID" value="EJT82350.1"/>
    <property type="molecule type" value="Genomic_DNA"/>
</dbReference>
<gene>
    <name evidence="8" type="primary">20342781</name>
    <name evidence="7" type="ORF">GGTG_02323</name>
</gene>
<dbReference type="Proteomes" id="UP000006039">
    <property type="component" value="Unassembled WGS sequence"/>
</dbReference>
<keyword evidence="9" id="KW-1185">Reference proteome</keyword>
<feature type="transmembrane region" description="Helical" evidence="6">
    <location>
        <begin position="47"/>
        <end position="70"/>
    </location>
</feature>
<evidence type="ECO:0000256" key="1">
    <source>
        <dbReference type="ARBA" id="ARBA00004141"/>
    </source>
</evidence>
<dbReference type="Pfam" id="PF06140">
    <property type="entry name" value="Ifi-6-16"/>
    <property type="match status" value="1"/>
</dbReference>
<dbReference type="InterPro" id="IPR009311">
    <property type="entry name" value="IFI6/IFI27-like"/>
</dbReference>
<evidence type="ECO:0000313" key="9">
    <source>
        <dbReference type="Proteomes" id="UP000006039"/>
    </source>
</evidence>
<evidence type="ECO:0000313" key="7">
    <source>
        <dbReference type="EMBL" id="EJT82350.1"/>
    </source>
</evidence>
<feature type="transmembrane region" description="Helical" evidence="6">
    <location>
        <begin position="16"/>
        <end position="35"/>
    </location>
</feature>
<dbReference type="InterPro" id="IPR038213">
    <property type="entry name" value="IFI6/IFI27-like_sf"/>
</dbReference>
<keyword evidence="5 6" id="KW-0472">Membrane</keyword>
<keyword evidence="4 6" id="KW-1133">Transmembrane helix</keyword>
<organism evidence="7">
    <name type="scientific">Gaeumannomyces tritici (strain R3-111a-1)</name>
    <name type="common">Wheat and barley take-all root rot fungus</name>
    <name type="synonym">Gaeumannomyces graminis var. tritici</name>
    <dbReference type="NCBI Taxonomy" id="644352"/>
    <lineage>
        <taxon>Eukaryota</taxon>
        <taxon>Fungi</taxon>
        <taxon>Dikarya</taxon>
        <taxon>Ascomycota</taxon>
        <taxon>Pezizomycotina</taxon>
        <taxon>Sordariomycetes</taxon>
        <taxon>Sordariomycetidae</taxon>
        <taxon>Magnaporthales</taxon>
        <taxon>Magnaporthaceae</taxon>
        <taxon>Gaeumannomyces</taxon>
    </lineage>
</organism>
<evidence type="ECO:0000313" key="8">
    <source>
        <dbReference type="EnsemblFungi" id="EJT82350"/>
    </source>
</evidence>
<comment type="subcellular location">
    <subcellularLocation>
        <location evidence="1">Membrane</location>
        <topology evidence="1">Multi-pass membrane protein</topology>
    </subcellularLocation>
</comment>
<reference evidence="8" key="4">
    <citation type="journal article" date="2015" name="G3 (Bethesda)">
        <title>Genome sequences of three phytopathogenic species of the Magnaporthaceae family of fungi.</title>
        <authorList>
            <person name="Okagaki L.H."/>
            <person name="Nunes C.C."/>
            <person name="Sailsbery J."/>
            <person name="Clay B."/>
            <person name="Brown D."/>
            <person name="John T."/>
            <person name="Oh Y."/>
            <person name="Young N."/>
            <person name="Fitzgerald M."/>
            <person name="Haas B.J."/>
            <person name="Zeng Q."/>
            <person name="Young S."/>
            <person name="Adiconis X."/>
            <person name="Fan L."/>
            <person name="Levin J.Z."/>
            <person name="Mitchell T.K."/>
            <person name="Okubara P.A."/>
            <person name="Farman M.L."/>
            <person name="Kohn L.M."/>
            <person name="Birren B."/>
            <person name="Ma L.-J."/>
            <person name="Dean R.A."/>
        </authorList>
    </citation>
    <scope>NUCLEOTIDE SEQUENCE</scope>
    <source>
        <strain evidence="8">R3-111a-1</strain>
    </source>
</reference>
<evidence type="ECO:0000256" key="5">
    <source>
        <dbReference type="ARBA" id="ARBA00023136"/>
    </source>
</evidence>
<evidence type="ECO:0000256" key="3">
    <source>
        <dbReference type="ARBA" id="ARBA00022692"/>
    </source>
</evidence>
<dbReference type="EnsemblFungi" id="EJT82350">
    <property type="protein sequence ID" value="EJT82350"/>
    <property type="gene ID" value="GGTG_02323"/>
</dbReference>
<dbReference type="Gene3D" id="6.10.110.10">
    <property type="match status" value="1"/>
</dbReference>
<sequence length="139" mass="14809">MSPVLALAHKLTDIELGSFGEGIWAVILGWLSATWESVKEWNQHPPAWLMWAILAWLITFTLVATILFTLGFGPVGIVAGSFAAWFQSWAFGAFTPAGGLFALCTSLAMLGILNPILCFVAALIATIVAVIVGVWTSSA</sequence>
<dbReference type="AlphaFoldDB" id="J3NM19"/>
<protein>
    <submittedName>
        <fullName evidence="7 8">Uncharacterized protein</fullName>
    </submittedName>
</protein>